<evidence type="ECO:0000313" key="12">
    <source>
        <dbReference type="EMBL" id="KAE9531976.1"/>
    </source>
</evidence>
<evidence type="ECO:0000313" key="13">
    <source>
        <dbReference type="Proteomes" id="UP000475862"/>
    </source>
</evidence>
<dbReference type="AlphaFoldDB" id="A0A6G0TF82"/>
<dbReference type="PANTHER" id="PTHR21425">
    <property type="entry name" value="NICE-3"/>
    <property type="match status" value="1"/>
</dbReference>
<dbReference type="EMBL" id="VYZN01000040">
    <property type="protein sequence ID" value="KAE9531976.1"/>
    <property type="molecule type" value="Genomic_DNA"/>
</dbReference>
<gene>
    <name evidence="12" type="ORF">AGLY_010178</name>
</gene>
<dbReference type="GO" id="GO:0016020">
    <property type="term" value="C:membrane"/>
    <property type="evidence" value="ECO:0007669"/>
    <property type="project" value="UniProtKB-SubCell"/>
</dbReference>
<evidence type="ECO:0000256" key="9">
    <source>
        <dbReference type="ARBA" id="ARBA00023136"/>
    </source>
</evidence>
<reference evidence="12 13" key="1">
    <citation type="submission" date="2019-08" db="EMBL/GenBank/DDBJ databases">
        <title>The genome of the soybean aphid Biotype 1, its phylome, world population structure and adaptation to the North American continent.</title>
        <authorList>
            <person name="Giordano R."/>
            <person name="Donthu R.K."/>
            <person name="Hernandez A.G."/>
            <person name="Wright C.L."/>
            <person name="Zimin A.V."/>
        </authorList>
    </citation>
    <scope>NUCLEOTIDE SEQUENCE [LARGE SCALE GENOMIC DNA]</scope>
    <source>
        <tissue evidence="12">Whole aphids</tissue>
    </source>
</reference>
<organism evidence="12 13">
    <name type="scientific">Aphis glycines</name>
    <name type="common">Soybean aphid</name>
    <dbReference type="NCBI Taxonomy" id="307491"/>
    <lineage>
        <taxon>Eukaryota</taxon>
        <taxon>Metazoa</taxon>
        <taxon>Ecdysozoa</taxon>
        <taxon>Arthropoda</taxon>
        <taxon>Hexapoda</taxon>
        <taxon>Insecta</taxon>
        <taxon>Pterygota</taxon>
        <taxon>Neoptera</taxon>
        <taxon>Paraneoptera</taxon>
        <taxon>Hemiptera</taxon>
        <taxon>Sternorrhyncha</taxon>
        <taxon>Aphidomorpha</taxon>
        <taxon>Aphidoidea</taxon>
        <taxon>Aphididae</taxon>
        <taxon>Aphidini</taxon>
        <taxon>Aphis</taxon>
        <taxon>Aphis</taxon>
    </lineage>
</organism>
<accession>A0A6G0TF82</accession>
<dbReference type="OrthoDB" id="5960253at2759"/>
<proteinExistence type="predicted"/>
<keyword evidence="7" id="KW-0333">Golgi apparatus</keyword>
<comment type="function">
    <text evidence="1">General regulator of phagocytosis. Required to uptake Gram negative bacterium by macrophages.</text>
</comment>
<evidence type="ECO:0000256" key="3">
    <source>
        <dbReference type="ARBA" id="ARBA00004173"/>
    </source>
</evidence>
<keyword evidence="8" id="KW-0496">Mitochondrion</keyword>
<dbReference type="GO" id="GO:0005739">
    <property type="term" value="C:mitochondrion"/>
    <property type="evidence" value="ECO:0007669"/>
    <property type="project" value="UniProtKB-SubCell"/>
</dbReference>
<evidence type="ECO:0000256" key="2">
    <source>
        <dbReference type="ARBA" id="ARBA00004167"/>
    </source>
</evidence>
<dbReference type="InterPro" id="IPR010876">
    <property type="entry name" value="C1orf43"/>
</dbReference>
<protein>
    <submittedName>
        <fullName evidence="12">Uncharacterized protein</fullName>
    </submittedName>
</protein>
<keyword evidence="13" id="KW-1185">Reference proteome</keyword>
<evidence type="ECO:0000256" key="6">
    <source>
        <dbReference type="ARBA" id="ARBA00022989"/>
    </source>
</evidence>
<keyword evidence="9 11" id="KW-0472">Membrane</keyword>
<keyword evidence="6 11" id="KW-1133">Transmembrane helix</keyword>
<comment type="caution">
    <text evidence="12">The sequence shown here is derived from an EMBL/GenBank/DDBJ whole genome shotgun (WGS) entry which is preliminary data.</text>
</comment>
<evidence type="ECO:0000256" key="11">
    <source>
        <dbReference type="SAM" id="Phobius"/>
    </source>
</evidence>
<evidence type="ECO:0000256" key="7">
    <source>
        <dbReference type="ARBA" id="ARBA00023034"/>
    </source>
</evidence>
<feature type="compositionally biased region" description="Basic and acidic residues" evidence="10">
    <location>
        <begin position="373"/>
        <end position="386"/>
    </location>
</feature>
<dbReference type="Pfam" id="PF07406">
    <property type="entry name" value="NICE-3"/>
    <property type="match status" value="1"/>
</dbReference>
<dbReference type="Proteomes" id="UP000475862">
    <property type="component" value="Unassembled WGS sequence"/>
</dbReference>
<feature type="compositionally biased region" description="Polar residues" evidence="10">
    <location>
        <begin position="353"/>
        <end position="372"/>
    </location>
</feature>
<evidence type="ECO:0000256" key="10">
    <source>
        <dbReference type="SAM" id="MobiDB-lite"/>
    </source>
</evidence>
<dbReference type="GO" id="GO:0005794">
    <property type="term" value="C:Golgi apparatus"/>
    <property type="evidence" value="ECO:0007669"/>
    <property type="project" value="UniProtKB-SubCell"/>
</dbReference>
<keyword evidence="5 11" id="KW-0812">Transmembrane</keyword>
<feature type="transmembrane region" description="Helical" evidence="11">
    <location>
        <begin position="155"/>
        <end position="178"/>
    </location>
</feature>
<evidence type="ECO:0000256" key="4">
    <source>
        <dbReference type="ARBA" id="ARBA00004555"/>
    </source>
</evidence>
<sequence>MDETELSLLFNIYAISSQRASQRPYNWLELVPPTTKLSDLFTQPIKSISHIYGSNVTSSKATIIGSTKNDANALGEILRFSFNSYNLFLNIIFSYTVNISVAKPGNPIYTLFGLVYQIAYPSQWQHSLCLSYQLRHHHYKRSVDKSSQWAMAQQLSGVTVVIFIAGGILTFILLFIFAKRQIMRFALRSRRGPHVPIGHDGKKTLKREIERRIEVVPKIAFEPKLLTVDQDDDRSKYILPPTESNDKPLLSHHYRMKAVDDVKKLEREITKQDKTLTRHPSENIRSFLLNTLAVLLDGSGQHIVHQFCDLYEHARYDPNEFLDEEYQSFTRLRKKLIDIAKLLKSYSGESRKNSPNKTPTRNNNMRTGTNDSLRTKDRDPNRLKVV</sequence>
<evidence type="ECO:0000256" key="1">
    <source>
        <dbReference type="ARBA" id="ARBA00002620"/>
    </source>
</evidence>
<evidence type="ECO:0000256" key="5">
    <source>
        <dbReference type="ARBA" id="ARBA00022692"/>
    </source>
</evidence>
<feature type="region of interest" description="Disordered" evidence="10">
    <location>
        <begin position="348"/>
        <end position="386"/>
    </location>
</feature>
<comment type="subcellular location">
    <subcellularLocation>
        <location evidence="4">Golgi apparatus</location>
    </subcellularLocation>
    <subcellularLocation>
        <location evidence="2">Membrane</location>
        <topology evidence="2">Single-pass membrane protein</topology>
    </subcellularLocation>
    <subcellularLocation>
        <location evidence="3">Mitochondrion</location>
    </subcellularLocation>
</comment>
<evidence type="ECO:0000256" key="8">
    <source>
        <dbReference type="ARBA" id="ARBA00023128"/>
    </source>
</evidence>
<name>A0A6G0TF82_APHGL</name>
<dbReference type="PANTHER" id="PTHR21425:SF2">
    <property type="entry name" value="PROTEIN C1ORF43"/>
    <property type="match status" value="1"/>
</dbReference>